<dbReference type="KEGG" id="bcen:DM39_4069"/>
<organism evidence="1 2">
    <name type="scientific">Burkholderia cenocepacia</name>
    <dbReference type="NCBI Taxonomy" id="95486"/>
    <lineage>
        <taxon>Bacteria</taxon>
        <taxon>Pseudomonadati</taxon>
        <taxon>Pseudomonadota</taxon>
        <taxon>Betaproteobacteria</taxon>
        <taxon>Burkholderiales</taxon>
        <taxon>Burkholderiaceae</taxon>
        <taxon>Burkholderia</taxon>
        <taxon>Burkholderia cepacia complex</taxon>
    </lineage>
</organism>
<evidence type="ECO:0000313" key="2">
    <source>
        <dbReference type="Proteomes" id="UP000029413"/>
    </source>
</evidence>
<reference evidence="1 2" key="1">
    <citation type="submission" date="2014-05" db="EMBL/GenBank/DDBJ databases">
        <authorList>
            <person name="Bishop-Lilly K.A."/>
            <person name="Broomall S.M."/>
            <person name="Chain P.S."/>
            <person name="Chertkov O."/>
            <person name="Coyne S.R."/>
            <person name="Daligault H.E."/>
            <person name="Davenport K.W."/>
            <person name="Erkkila T."/>
            <person name="Frey K.G."/>
            <person name="Gibbons H.S."/>
            <person name="Gu W."/>
            <person name="Jaissle J."/>
            <person name="Johnson S.L."/>
            <person name="Koroleva G.I."/>
            <person name="Ladner J.T."/>
            <person name="Lo C.-C."/>
            <person name="Minogue T.D."/>
            <person name="Munk C."/>
            <person name="Palacios G.F."/>
            <person name="Redden C.L."/>
            <person name="Rosenzweig C.N."/>
            <person name="Scholz M.B."/>
            <person name="Teshima H."/>
            <person name="Xu Y."/>
        </authorList>
    </citation>
    <scope>NUCLEOTIDE SEQUENCE [LARGE SCALE GENOMIC DNA]</scope>
    <source>
        <strain evidence="1 2">DDS 22E-1</strain>
    </source>
</reference>
<sequence length="95" mass="11143">MMCFLSYVWSKAGIGAGLDNDLKQTRVNGTRKQDKRFTCQSLESYRASRCKNVSTWKDCDKRRRNKDLTLHIFDLNRPWKQSDVDPSVEEGRELL</sequence>
<dbReference type="AlphaFoldDB" id="A0AAN0RYE7"/>
<name>A0AAN0RYE7_9BURK</name>
<dbReference type="Proteomes" id="UP000029413">
    <property type="component" value="Chromosome 2"/>
</dbReference>
<gene>
    <name evidence="1" type="ORF">DM39_4069</name>
</gene>
<protein>
    <submittedName>
        <fullName evidence="1">Uncharacterized protein</fullName>
    </submittedName>
</protein>
<accession>A0AAN0RYE7</accession>
<dbReference type="EMBL" id="CP007784">
    <property type="protein sequence ID" value="AIO36115.1"/>
    <property type="molecule type" value="Genomic_DNA"/>
</dbReference>
<proteinExistence type="predicted"/>
<evidence type="ECO:0000313" key="1">
    <source>
        <dbReference type="EMBL" id="AIO36115.1"/>
    </source>
</evidence>
<keyword evidence="2" id="KW-1185">Reference proteome</keyword>